<sequence length="613" mass="63727">MTRGRLPTVSSTENNADRAQQTRDPEVPEQAPPAVTPEAVAPQAPGVGGAGAAPTGAPEGSAPQVEVSTAVTQDAGTPAAPAPADAVLADPTAPGPAQDTGLLTTDADPSAAAAGAGAPARVPATAPADTPAAEIDGAGLDVADAPTAPVAAPTTDPATDPTAPVDPAAAADPVVPDAAASTPGRAVPRGRGRRGPGRAPAPAPVVPSAPPSDPTLWGRVDEDGTVYVRTAQGERSVGSWQAGEPAEGLAHYGRRYDDLATEVLLLEARLGAHQGNPNELKAKAQALVDGLPTATAVGDLDSLMARAEAIIAVADDAVAANKAEKAAARTAAIARKEALAAEAEQIGAESTQWKASGDRLKAIVEEWKTIKGIDRKTDEALWTRFAAARDAFGRRRGAHFAALDVARGESRAAKKELIAEAERLSTSTEWGPTSAAMRALMDRWKAVPRTGRDTDDDLWKQFRAAQDVFFAARTAQDKQRDTEHQANQQAKEAVLAEAEALDPSNKGAQNTLRQLQERYDAIGHVPRESMRALEDRMQAVEEKFRGTADTARARVVPENPMLTQMRAAVAKAEDQLAKAQAAGNAKRITEAEGALATRREWLAEAEKAAGSRR</sequence>
<dbReference type="Pfam" id="PF03993">
    <property type="entry name" value="DUF349"/>
    <property type="match status" value="3"/>
</dbReference>
<proteinExistence type="predicted"/>
<dbReference type="InterPro" id="IPR007139">
    <property type="entry name" value="DUF349"/>
</dbReference>
<accession>A0A7K3WIJ1</accession>
<organism evidence="3 4">
    <name type="scientific">Goekera deserti</name>
    <dbReference type="NCBI Taxonomy" id="2497753"/>
    <lineage>
        <taxon>Bacteria</taxon>
        <taxon>Bacillati</taxon>
        <taxon>Actinomycetota</taxon>
        <taxon>Actinomycetes</taxon>
        <taxon>Geodermatophilales</taxon>
        <taxon>Geodermatophilaceae</taxon>
        <taxon>Goekera</taxon>
    </lineage>
</organism>
<name>A0A7K3WIJ1_9ACTN</name>
<feature type="region of interest" description="Disordered" evidence="2">
    <location>
        <begin position="1"/>
        <end position="219"/>
    </location>
</feature>
<feature type="compositionally biased region" description="Pro residues" evidence="2">
    <location>
        <begin position="199"/>
        <end position="213"/>
    </location>
</feature>
<keyword evidence="1" id="KW-0175">Coiled coil</keyword>
<evidence type="ECO:0000313" key="4">
    <source>
        <dbReference type="Proteomes" id="UP000470470"/>
    </source>
</evidence>
<evidence type="ECO:0000313" key="3">
    <source>
        <dbReference type="EMBL" id="NEL56152.1"/>
    </source>
</evidence>
<feature type="compositionally biased region" description="Polar residues" evidence="2">
    <location>
        <begin position="8"/>
        <end position="19"/>
    </location>
</feature>
<evidence type="ECO:0000256" key="2">
    <source>
        <dbReference type="SAM" id="MobiDB-lite"/>
    </source>
</evidence>
<dbReference type="EMBL" id="JAAGWK010000030">
    <property type="protein sequence ID" value="NEL56152.1"/>
    <property type="molecule type" value="Genomic_DNA"/>
</dbReference>
<comment type="caution">
    <text evidence="3">The sequence shown here is derived from an EMBL/GenBank/DDBJ whole genome shotgun (WGS) entry which is preliminary data.</text>
</comment>
<reference evidence="3 4" key="1">
    <citation type="submission" date="2020-02" db="EMBL/GenBank/DDBJ databases">
        <title>The whole genome sequence of CPCC 205119.</title>
        <authorList>
            <person name="Jiang Z."/>
        </authorList>
    </citation>
    <scope>NUCLEOTIDE SEQUENCE [LARGE SCALE GENOMIC DNA]</scope>
    <source>
        <strain evidence="3 4">CPCC 205119</strain>
    </source>
</reference>
<keyword evidence="4" id="KW-1185">Reference proteome</keyword>
<feature type="compositionally biased region" description="Low complexity" evidence="2">
    <location>
        <begin position="36"/>
        <end position="45"/>
    </location>
</feature>
<feature type="compositionally biased region" description="Low complexity" evidence="2">
    <location>
        <begin position="104"/>
        <end position="133"/>
    </location>
</feature>
<evidence type="ECO:0000256" key="1">
    <source>
        <dbReference type="SAM" id="Coils"/>
    </source>
</evidence>
<dbReference type="AlphaFoldDB" id="A0A7K3WIJ1"/>
<feature type="compositionally biased region" description="Low complexity" evidence="2">
    <location>
        <begin position="52"/>
        <end position="63"/>
    </location>
</feature>
<feature type="compositionally biased region" description="Low complexity" evidence="2">
    <location>
        <begin position="141"/>
        <end position="187"/>
    </location>
</feature>
<feature type="compositionally biased region" description="Low complexity" evidence="2">
    <location>
        <begin position="72"/>
        <end position="92"/>
    </location>
</feature>
<dbReference type="Proteomes" id="UP000470470">
    <property type="component" value="Unassembled WGS sequence"/>
</dbReference>
<gene>
    <name evidence="3" type="ORF">G1H19_19440</name>
</gene>
<feature type="coiled-coil region" evidence="1">
    <location>
        <begin position="530"/>
        <end position="582"/>
    </location>
</feature>
<protein>
    <submittedName>
        <fullName evidence="3">DUF349 domain-containing protein</fullName>
    </submittedName>
</protein>